<gene>
    <name evidence="9" type="ORF">PMAYCL1PPCAC_02706</name>
</gene>
<keyword evidence="5 7" id="KW-0949">S-adenosyl-L-methionine</keyword>
<dbReference type="GO" id="GO:0120550">
    <property type="term" value="F:methyltransferase cap2 activity"/>
    <property type="evidence" value="ECO:0007669"/>
    <property type="project" value="UniProtKB-EC"/>
</dbReference>
<feature type="active site" description="Proton acceptor" evidence="7">
    <location>
        <position position="256"/>
    </location>
</feature>
<name>A0AAN5C8R3_9BILA</name>
<keyword evidence="10" id="KW-1185">Reference proteome</keyword>
<dbReference type="Pfam" id="PF01728">
    <property type="entry name" value="FtsJ"/>
    <property type="match status" value="1"/>
</dbReference>
<evidence type="ECO:0000256" key="7">
    <source>
        <dbReference type="PROSITE-ProRule" id="PRU00946"/>
    </source>
</evidence>
<dbReference type="GO" id="GO:0005634">
    <property type="term" value="C:nucleus"/>
    <property type="evidence" value="ECO:0007669"/>
    <property type="project" value="TreeGrafter"/>
</dbReference>
<dbReference type="PROSITE" id="PS51614">
    <property type="entry name" value="SAM_MT_ADRIFT"/>
    <property type="match status" value="1"/>
</dbReference>
<proteinExistence type="predicted"/>
<feature type="domain" description="Adrift-type SAM-dependent 2'-O-MTase" evidence="8">
    <location>
        <begin position="91"/>
        <end position="303"/>
    </location>
</feature>
<evidence type="ECO:0000256" key="3">
    <source>
        <dbReference type="ARBA" id="ARBA00022603"/>
    </source>
</evidence>
<evidence type="ECO:0000259" key="8">
    <source>
        <dbReference type="PROSITE" id="PS51614"/>
    </source>
</evidence>
<dbReference type="InterPro" id="IPR025807">
    <property type="entry name" value="Adrift-typ_MeTrfase"/>
</dbReference>
<dbReference type="GO" id="GO:0004483">
    <property type="term" value="F:methyltransferase cap1 activity"/>
    <property type="evidence" value="ECO:0007669"/>
    <property type="project" value="UniProtKB-ARBA"/>
</dbReference>
<evidence type="ECO:0000256" key="2">
    <source>
        <dbReference type="ARBA" id="ARBA00021134"/>
    </source>
</evidence>
<dbReference type="EC" id="2.1.1.296" evidence="1"/>
<feature type="binding site" evidence="7">
    <location>
        <position position="216"/>
    </location>
    <ligand>
        <name>S-adenosyl-L-methionine</name>
        <dbReference type="ChEBI" id="CHEBI:59789"/>
    </ligand>
</feature>
<dbReference type="GO" id="GO:0005737">
    <property type="term" value="C:cytoplasm"/>
    <property type="evidence" value="ECO:0007669"/>
    <property type="project" value="TreeGrafter"/>
</dbReference>
<protein>
    <recommendedName>
        <fullName evidence="2">Cap-specific mRNA (nucleoside-2'-O-)-methyltransferase 2</fullName>
        <ecNumber evidence="1">2.1.1.296</ecNumber>
    </recommendedName>
</protein>
<dbReference type="InterPro" id="IPR029063">
    <property type="entry name" value="SAM-dependent_MTases_sf"/>
</dbReference>
<evidence type="ECO:0000256" key="1">
    <source>
        <dbReference type="ARBA" id="ARBA00012770"/>
    </source>
</evidence>
<dbReference type="GO" id="GO:0006370">
    <property type="term" value="P:7-methylguanosine mRNA capping"/>
    <property type="evidence" value="ECO:0007669"/>
    <property type="project" value="TreeGrafter"/>
</dbReference>
<dbReference type="Proteomes" id="UP001328107">
    <property type="component" value="Unassembled WGS sequence"/>
</dbReference>
<dbReference type="EMBL" id="BTRK01000001">
    <property type="protein sequence ID" value="GMR32511.1"/>
    <property type="molecule type" value="Genomic_DNA"/>
</dbReference>
<comment type="catalytic activity">
    <reaction evidence="6">
        <text>a 5'-end (N(7)-methyl 5'-triphosphoguanosine)-(2'-O-methyl-ribonucleoside)-(ribonucleotide) in mRNA + S-adenosyl-L-methionine = a 5'-end (N(7)-methyl 5'-triphosphoguanosine)-(2'-O-methyl-ribonucleoside)-(2'-O-methyl-ribonucleotide) in mRNA + S-adenosyl-L-homocysteine + H(+)</text>
        <dbReference type="Rhea" id="RHEA:67024"/>
        <dbReference type="Rhea" id="RHEA-COMP:17169"/>
        <dbReference type="Rhea" id="RHEA-COMP:17170"/>
        <dbReference type="ChEBI" id="CHEBI:15378"/>
        <dbReference type="ChEBI" id="CHEBI:57856"/>
        <dbReference type="ChEBI" id="CHEBI:59789"/>
        <dbReference type="ChEBI" id="CHEBI:167612"/>
        <dbReference type="ChEBI" id="CHEBI:167614"/>
        <dbReference type="EC" id="2.1.1.296"/>
    </reaction>
</comment>
<evidence type="ECO:0000313" key="9">
    <source>
        <dbReference type="EMBL" id="GMR32511.1"/>
    </source>
</evidence>
<dbReference type="PANTHER" id="PTHR16121">
    <property type="entry name" value="CAP-SPECIFIC MRNA (NUCLEOSIDE-2'-O-)-METHYLTRANSFERASE 1-RELATED"/>
    <property type="match status" value="1"/>
</dbReference>
<dbReference type="InterPro" id="IPR050851">
    <property type="entry name" value="mRNA_Cap_2O-Ribose_MeTrfase"/>
</dbReference>
<feature type="binding site" evidence="7">
    <location>
        <position position="134"/>
    </location>
    <ligand>
        <name>S-adenosyl-L-methionine</name>
        <dbReference type="ChEBI" id="CHEBI:59789"/>
    </ligand>
</feature>
<dbReference type="PANTHER" id="PTHR16121:SF2">
    <property type="entry name" value="CAP-SPECIFIC MRNA (NUCLEOSIDE-2'-O-)-METHYLTRANSFERASE 2"/>
    <property type="match status" value="1"/>
</dbReference>
<accession>A0AAN5C8R3</accession>
<feature type="non-terminal residue" evidence="9">
    <location>
        <position position="1"/>
    </location>
</feature>
<dbReference type="SUPFAM" id="SSF53335">
    <property type="entry name" value="S-adenosyl-L-methionine-dependent methyltransferases"/>
    <property type="match status" value="1"/>
</dbReference>
<reference evidence="10" key="1">
    <citation type="submission" date="2022-10" db="EMBL/GenBank/DDBJ databases">
        <title>Genome assembly of Pristionchus species.</title>
        <authorList>
            <person name="Yoshida K."/>
            <person name="Sommer R.J."/>
        </authorList>
    </citation>
    <scope>NUCLEOTIDE SEQUENCE [LARGE SCALE GENOMIC DNA]</scope>
    <source>
        <strain evidence="10">RS5460</strain>
    </source>
</reference>
<dbReference type="InterPro" id="IPR002877">
    <property type="entry name" value="RNA_MeTrfase_FtsJ_dom"/>
</dbReference>
<dbReference type="GO" id="GO:0032259">
    <property type="term" value="P:methylation"/>
    <property type="evidence" value="ECO:0007669"/>
    <property type="project" value="UniProtKB-KW"/>
</dbReference>
<keyword evidence="3 7" id="KW-0489">Methyltransferase</keyword>
<evidence type="ECO:0000313" key="10">
    <source>
        <dbReference type="Proteomes" id="UP001328107"/>
    </source>
</evidence>
<evidence type="ECO:0000256" key="6">
    <source>
        <dbReference type="ARBA" id="ARBA00049477"/>
    </source>
</evidence>
<comment type="caution">
    <text evidence="9">The sequence shown here is derived from an EMBL/GenBank/DDBJ whole genome shotgun (WGS) entry which is preliminary data.</text>
</comment>
<dbReference type="Gene3D" id="3.40.50.12760">
    <property type="match status" value="1"/>
</dbReference>
<evidence type="ECO:0000256" key="4">
    <source>
        <dbReference type="ARBA" id="ARBA00022679"/>
    </source>
</evidence>
<keyword evidence="4 7" id="KW-0808">Transferase</keyword>
<feature type="binding site" evidence="7">
    <location>
        <position position="153"/>
    </location>
    <ligand>
        <name>S-adenosyl-L-methionine</name>
        <dbReference type="ChEBI" id="CHEBI:59789"/>
    </ligand>
</feature>
<sequence>SVIMEVDEEESFDLVASHFDREFDLSIEREGTLGEDYLKEFGDQQNSIKAEVNEVKQTISELCEEEEDRRKWRMNTQKTHLMGGLSKRLGRRHSNAFCKFYQILAKFPELISTRKKGKGKSTTFRSLHLCEVPGHFLSAIDYFIAHFFSNLRWKWMANSLNPHYEYTKACDMFLDDQLIVDYPDRWIFGEDNSGDVTKLAETLRKSKLSFDLVTADGSTYSLDHPEDQESIVFDILIGEVECALVSLREGGSFVIKVYSSFSLPSSRLFCLLVSLFKRVVIYKPPSSKSGNTERYLICTGFSRGKGKGLSGGGLKEEMSNGVMTKQECERILASSRFFSSLQMKSMENNIDLFASPSLSSEEVNILVDRAIERVMRECQMNILRDSDISTSLFSNRESRPWKELFKDNHVERLKELEDPVKAIQFMEEKQVSWLMAEDGRMVEDAVTEVEWTREEMESFQRNSPQLLVARSGDKSILHSLFIDPELWVALRTIHPEAVIDMCRDGQPINDEVFARGINELPMDSRGFVELAVDGIPSRIDWIRLLLHFLSQLGDSSVKGVTLLLPRDESSTIPLFLSRFSLSVLSIFSILFFRLSIPHPRTSSHFIIEFDLPNYPEDIPVFLKGYLQGLLEKMRNGKECLSFVPLQFPTELYPLIVFYNNEMLQRIICEKLRNV</sequence>
<dbReference type="AlphaFoldDB" id="A0AAN5C8R3"/>
<evidence type="ECO:0000256" key="5">
    <source>
        <dbReference type="ARBA" id="ARBA00022691"/>
    </source>
</evidence>
<organism evidence="9 10">
    <name type="scientific">Pristionchus mayeri</name>
    <dbReference type="NCBI Taxonomy" id="1317129"/>
    <lineage>
        <taxon>Eukaryota</taxon>
        <taxon>Metazoa</taxon>
        <taxon>Ecdysozoa</taxon>
        <taxon>Nematoda</taxon>
        <taxon>Chromadorea</taxon>
        <taxon>Rhabditida</taxon>
        <taxon>Rhabditina</taxon>
        <taxon>Diplogasteromorpha</taxon>
        <taxon>Diplogasteroidea</taxon>
        <taxon>Neodiplogasteridae</taxon>
        <taxon>Pristionchus</taxon>
    </lineage>
</organism>